<dbReference type="GO" id="GO:0020037">
    <property type="term" value="F:heme binding"/>
    <property type="evidence" value="ECO:0007669"/>
    <property type="project" value="InterPro"/>
</dbReference>
<evidence type="ECO:0000256" key="5">
    <source>
        <dbReference type="ARBA" id="ARBA00023033"/>
    </source>
</evidence>
<keyword evidence="1" id="KW-0349">Heme</keyword>
<keyword evidence="3" id="KW-0560">Oxidoreductase</keyword>
<dbReference type="PRINTS" id="PR00463">
    <property type="entry name" value="EP450I"/>
</dbReference>
<protein>
    <recommendedName>
        <fullName evidence="8">Cytochrome P450</fullName>
    </recommendedName>
</protein>
<name>A0AA89ARL2_9ASTE</name>
<evidence type="ECO:0000256" key="4">
    <source>
        <dbReference type="ARBA" id="ARBA00023004"/>
    </source>
</evidence>
<accession>A0AA89ARL2</accession>
<proteinExistence type="predicted"/>
<evidence type="ECO:0008006" key="8">
    <source>
        <dbReference type="Google" id="ProtNLM"/>
    </source>
</evidence>
<keyword evidence="5" id="KW-0503">Monooxygenase</keyword>
<dbReference type="EMBL" id="JAVXUP010001435">
    <property type="protein sequence ID" value="KAK3011713.1"/>
    <property type="molecule type" value="Genomic_DNA"/>
</dbReference>
<dbReference type="GO" id="GO:0016705">
    <property type="term" value="F:oxidoreductase activity, acting on paired donors, with incorporation or reduction of molecular oxygen"/>
    <property type="evidence" value="ECO:0007669"/>
    <property type="project" value="InterPro"/>
</dbReference>
<dbReference type="InterPro" id="IPR001128">
    <property type="entry name" value="Cyt_P450"/>
</dbReference>
<evidence type="ECO:0000256" key="1">
    <source>
        <dbReference type="ARBA" id="ARBA00022617"/>
    </source>
</evidence>
<dbReference type="SUPFAM" id="SSF48264">
    <property type="entry name" value="Cytochrome P450"/>
    <property type="match status" value="1"/>
</dbReference>
<evidence type="ECO:0000313" key="7">
    <source>
        <dbReference type="Proteomes" id="UP001188597"/>
    </source>
</evidence>
<dbReference type="PANTHER" id="PTHR47947:SF3">
    <property type="entry name" value="CYTOCHROME P450 81D1-LIKE"/>
    <property type="match status" value="1"/>
</dbReference>
<dbReference type="AlphaFoldDB" id="A0AA89ARL2"/>
<reference evidence="6" key="1">
    <citation type="submission" date="2022-12" db="EMBL/GenBank/DDBJ databases">
        <title>Draft genome assemblies for two species of Escallonia (Escalloniales).</title>
        <authorList>
            <person name="Chanderbali A."/>
            <person name="Dervinis C."/>
            <person name="Anghel I."/>
            <person name="Soltis D."/>
            <person name="Soltis P."/>
            <person name="Zapata F."/>
        </authorList>
    </citation>
    <scope>NUCLEOTIDE SEQUENCE</scope>
    <source>
        <strain evidence="6">UCBG64.0493</strain>
        <tissue evidence="6">Leaf</tissue>
    </source>
</reference>
<keyword evidence="4" id="KW-0408">Iron</keyword>
<evidence type="ECO:0000256" key="3">
    <source>
        <dbReference type="ARBA" id="ARBA00023002"/>
    </source>
</evidence>
<dbReference type="GO" id="GO:0005506">
    <property type="term" value="F:iron ion binding"/>
    <property type="evidence" value="ECO:0007669"/>
    <property type="project" value="InterPro"/>
</dbReference>
<sequence length="125" mass="14130">MKKWEDLTEFKPERIEGPEGTRDGFKFVPFGCERRACPGEGLGMRTINLALGSLLQCFDWERVHNEMIDMTEGTGLSFPKAQPLVTDPPPLQASTEDPDGTIDLQSAFFELIFNILMRMTAGKRY</sequence>
<keyword evidence="2" id="KW-0479">Metal-binding</keyword>
<keyword evidence="7" id="KW-1185">Reference proteome</keyword>
<dbReference type="PANTHER" id="PTHR47947">
    <property type="entry name" value="CYTOCHROME P450 82C3-RELATED"/>
    <property type="match status" value="1"/>
</dbReference>
<evidence type="ECO:0000313" key="6">
    <source>
        <dbReference type="EMBL" id="KAK3011713.1"/>
    </source>
</evidence>
<dbReference type="InterPro" id="IPR036396">
    <property type="entry name" value="Cyt_P450_sf"/>
</dbReference>
<dbReference type="Gene3D" id="1.10.630.10">
    <property type="entry name" value="Cytochrome P450"/>
    <property type="match status" value="1"/>
</dbReference>
<dbReference type="GO" id="GO:0004497">
    <property type="term" value="F:monooxygenase activity"/>
    <property type="evidence" value="ECO:0007669"/>
    <property type="project" value="UniProtKB-KW"/>
</dbReference>
<dbReference type="Proteomes" id="UP001188597">
    <property type="component" value="Unassembled WGS sequence"/>
</dbReference>
<dbReference type="InterPro" id="IPR050651">
    <property type="entry name" value="Plant_Cytochrome_P450_Monoox"/>
</dbReference>
<evidence type="ECO:0000256" key="2">
    <source>
        <dbReference type="ARBA" id="ARBA00022723"/>
    </source>
</evidence>
<dbReference type="InterPro" id="IPR002401">
    <property type="entry name" value="Cyt_P450_E_grp-I"/>
</dbReference>
<comment type="caution">
    <text evidence="6">The sequence shown here is derived from an EMBL/GenBank/DDBJ whole genome shotgun (WGS) entry which is preliminary data.</text>
</comment>
<dbReference type="Pfam" id="PF00067">
    <property type="entry name" value="p450"/>
    <property type="match status" value="1"/>
</dbReference>
<gene>
    <name evidence="6" type="ORF">RJ639_011663</name>
</gene>
<organism evidence="6 7">
    <name type="scientific">Escallonia herrerae</name>
    <dbReference type="NCBI Taxonomy" id="1293975"/>
    <lineage>
        <taxon>Eukaryota</taxon>
        <taxon>Viridiplantae</taxon>
        <taxon>Streptophyta</taxon>
        <taxon>Embryophyta</taxon>
        <taxon>Tracheophyta</taxon>
        <taxon>Spermatophyta</taxon>
        <taxon>Magnoliopsida</taxon>
        <taxon>eudicotyledons</taxon>
        <taxon>Gunneridae</taxon>
        <taxon>Pentapetalae</taxon>
        <taxon>asterids</taxon>
        <taxon>campanulids</taxon>
        <taxon>Escalloniales</taxon>
        <taxon>Escalloniaceae</taxon>
        <taxon>Escallonia</taxon>
    </lineage>
</organism>